<name>A0AAD6GGT2_9EURO</name>
<protein>
    <recommendedName>
        <fullName evidence="4">Myb-like domain-containing protein</fullName>
    </recommendedName>
</protein>
<feature type="region of interest" description="Disordered" evidence="1">
    <location>
        <begin position="401"/>
        <end position="422"/>
    </location>
</feature>
<dbReference type="EMBL" id="JAQIZZ010000003">
    <property type="protein sequence ID" value="KAJ5547140.1"/>
    <property type="molecule type" value="Genomic_DNA"/>
</dbReference>
<gene>
    <name evidence="2" type="ORF">N7494_004725</name>
</gene>
<evidence type="ECO:0008006" key="4">
    <source>
        <dbReference type="Google" id="ProtNLM"/>
    </source>
</evidence>
<keyword evidence="3" id="KW-1185">Reference proteome</keyword>
<reference evidence="2 3" key="1">
    <citation type="journal article" date="2023" name="IMA Fungus">
        <title>Comparative genomic study of the Penicillium genus elucidates a diverse pangenome and 15 lateral gene transfer events.</title>
        <authorList>
            <person name="Petersen C."/>
            <person name="Sorensen T."/>
            <person name="Nielsen M.R."/>
            <person name="Sondergaard T.E."/>
            <person name="Sorensen J.L."/>
            <person name="Fitzpatrick D.A."/>
            <person name="Frisvad J.C."/>
            <person name="Nielsen K.L."/>
        </authorList>
    </citation>
    <scope>NUCLEOTIDE SEQUENCE [LARGE SCALE GENOMIC DNA]</scope>
    <source>
        <strain evidence="2 3">IBT 35679</strain>
    </source>
</reference>
<feature type="compositionally biased region" description="Low complexity" evidence="1">
    <location>
        <begin position="274"/>
        <end position="285"/>
    </location>
</feature>
<feature type="compositionally biased region" description="Polar residues" evidence="1">
    <location>
        <begin position="406"/>
        <end position="421"/>
    </location>
</feature>
<evidence type="ECO:0000313" key="3">
    <source>
        <dbReference type="Proteomes" id="UP001220324"/>
    </source>
</evidence>
<organism evidence="2 3">
    <name type="scientific">Penicillium frequentans</name>
    <dbReference type="NCBI Taxonomy" id="3151616"/>
    <lineage>
        <taxon>Eukaryota</taxon>
        <taxon>Fungi</taxon>
        <taxon>Dikarya</taxon>
        <taxon>Ascomycota</taxon>
        <taxon>Pezizomycotina</taxon>
        <taxon>Eurotiomycetes</taxon>
        <taxon>Eurotiomycetidae</taxon>
        <taxon>Eurotiales</taxon>
        <taxon>Aspergillaceae</taxon>
        <taxon>Penicillium</taxon>
    </lineage>
</organism>
<evidence type="ECO:0000313" key="2">
    <source>
        <dbReference type="EMBL" id="KAJ5547140.1"/>
    </source>
</evidence>
<feature type="compositionally biased region" description="Polar residues" evidence="1">
    <location>
        <begin position="286"/>
        <end position="299"/>
    </location>
</feature>
<feature type="region of interest" description="Disordered" evidence="1">
    <location>
        <begin position="254"/>
        <end position="299"/>
    </location>
</feature>
<accession>A0AAD6GGT2</accession>
<comment type="caution">
    <text evidence="2">The sequence shown here is derived from an EMBL/GenBank/DDBJ whole genome shotgun (WGS) entry which is preliminary data.</text>
</comment>
<proteinExistence type="predicted"/>
<dbReference type="AlphaFoldDB" id="A0AAD6GGT2"/>
<sequence length="461" mass="52389">MSHALPMNRLNSKGFHCYTPKPHSLHQPTLLSSAIVSPAMETTCSSDGSAYGEMPFGYFNQPSHSFTTAPYTGMVNEVPMSDFDWTAKNLSFVSKTDDTPSLSSSYEFIDMPKDEPPSWDSMPYETQTPLISISNDKSVGIQPLNSQFQECPSSWTSWPTNTENCMQPFADNVDQSSNYPEFPTDWRSQIDQPMVQDYKVFQTIPVTPDQQRIIHQESTQTSTYTLSQITTTTSLQDQQPRTSFTYITPQPEITNIQQPPHHLTTGANDHQQHPQHPMQAALQQHTPESLSQPNSPIQTQIQSRTPNHLKATLHYSDSRNAFLIDCKRRGLSYKEIKRMGGFKEAESTLRGRFRTLTKSKEQRVRKPKWLERDVNLLIEAVSIFIDRDHYDYEGDNVHSDFPAGAMSQSQNQDHNGSQNQALPPKVSWKKVAQFIWANGGSYQFGNATCKKKWCEIYGVNM</sequence>
<dbReference type="Proteomes" id="UP001220324">
    <property type="component" value="Unassembled WGS sequence"/>
</dbReference>
<evidence type="ECO:0000256" key="1">
    <source>
        <dbReference type="SAM" id="MobiDB-lite"/>
    </source>
</evidence>